<evidence type="ECO:0000256" key="3">
    <source>
        <dbReference type="ARBA" id="ARBA00022679"/>
    </source>
</evidence>
<keyword evidence="3" id="KW-0808">Transferase</keyword>
<comment type="catalytic activity">
    <reaction evidence="5">
        <text>a 2'-deoxyadenosine in DNA + S-adenosyl-L-methionine = an N(6)-methyl-2'-deoxyadenosine in DNA + S-adenosyl-L-homocysteine + H(+)</text>
        <dbReference type="Rhea" id="RHEA:15197"/>
        <dbReference type="Rhea" id="RHEA-COMP:12418"/>
        <dbReference type="Rhea" id="RHEA-COMP:12419"/>
        <dbReference type="ChEBI" id="CHEBI:15378"/>
        <dbReference type="ChEBI" id="CHEBI:57856"/>
        <dbReference type="ChEBI" id="CHEBI:59789"/>
        <dbReference type="ChEBI" id="CHEBI:90615"/>
        <dbReference type="ChEBI" id="CHEBI:90616"/>
        <dbReference type="EC" id="2.1.1.72"/>
    </reaction>
</comment>
<name>A0ABU0CWD1_9BACI</name>
<reference evidence="8 9" key="1">
    <citation type="submission" date="2023-07" db="EMBL/GenBank/DDBJ databases">
        <title>Genomic Encyclopedia of Type Strains, Phase IV (KMG-IV): sequencing the most valuable type-strain genomes for metagenomic binning, comparative biology and taxonomic classification.</title>
        <authorList>
            <person name="Goeker M."/>
        </authorList>
    </citation>
    <scope>NUCLEOTIDE SEQUENCE [LARGE SCALE GENOMIC DNA]</scope>
    <source>
        <strain evidence="8 9">DSM 17740</strain>
    </source>
</reference>
<keyword evidence="4" id="KW-0680">Restriction system</keyword>
<dbReference type="PROSITE" id="PS00092">
    <property type="entry name" value="N6_MTASE"/>
    <property type="match status" value="1"/>
</dbReference>
<evidence type="ECO:0000313" key="8">
    <source>
        <dbReference type="EMBL" id="MDQ0339825.1"/>
    </source>
</evidence>
<dbReference type="GO" id="GO:0032259">
    <property type="term" value="P:methylation"/>
    <property type="evidence" value="ECO:0007669"/>
    <property type="project" value="UniProtKB-KW"/>
</dbReference>
<dbReference type="InterPro" id="IPR050953">
    <property type="entry name" value="N4_N6_ade-DNA_methylase"/>
</dbReference>
<evidence type="ECO:0000313" key="9">
    <source>
        <dbReference type="Proteomes" id="UP001232445"/>
    </source>
</evidence>
<dbReference type="InterPro" id="IPR025931">
    <property type="entry name" value="TaqI_C"/>
</dbReference>
<dbReference type="EMBL" id="JAUSUQ010000009">
    <property type="protein sequence ID" value="MDQ0339825.1"/>
    <property type="molecule type" value="Genomic_DNA"/>
</dbReference>
<keyword evidence="2 8" id="KW-0489">Methyltransferase</keyword>
<evidence type="ECO:0000259" key="6">
    <source>
        <dbReference type="Pfam" id="PF02384"/>
    </source>
</evidence>
<evidence type="ECO:0000256" key="4">
    <source>
        <dbReference type="ARBA" id="ARBA00022747"/>
    </source>
</evidence>
<dbReference type="CDD" id="cd02440">
    <property type="entry name" value="AdoMet_MTases"/>
    <property type="match status" value="1"/>
</dbReference>
<feature type="domain" description="TaqI-like C-terminal specificity" evidence="7">
    <location>
        <begin position="533"/>
        <end position="645"/>
    </location>
</feature>
<sequence>MDKYLTLQQAADQLAVSSATVKNWFKAGLIRNVVSQNGQHMVDKDEIGRIARLIQRGELDRLQKRRNKRGVQGRFIPVEYVSFKPYVQLTEDILHVAGPFLRTATPQQANRYIRLILCECALQLWRNKHISCGWHEKELEMIPTETGASLSQAWLDGLIQPGRLTKLLAGLIHRDKDDLSSDEKDLLHRLQHLAIPYVEGEDFLGLVYLSLSHLGQRKHYGQYYTPSSLVEEMVENSLEQLNITEHLKIMDPCCGSGNFLLKLFQHLKPRLCSLGFSPANAEKHLLQACLFGMDIDPVAVQLAKINLALTADSLPDEEPSLEIRVGNFLRDEYGLYRNRPDLFHLIVGNPPWGSTFDSIEKKELKARFVSARFLVDSFSLFVERAVSRLQPGGILNFVLPEAMLYVSGHRSIREYVLDHTHLIDIQLLGNAFSRVYSPVITLKAQRKASEEAGHCLSVRRQGKMHHIPQQRFKDNLDYVFNVCSTEEDHRLLHHLRTHPAVSPLKGKAAFALGIVTGNNKKFLVADQEAETEPIVKGSDIFKYRVERISAYIRFQPERFQQVAPLHYYRAPEKLIYRFINRTLVFAYDNRQRLTLNSANILVPETQEVDIKYLLAVLNSKTIQFFYQLSFSSVKVLRHYLEAIPIPQVSWARQGRIVELVNQLMAADEPRQRKEWYEEIEKEIMDLFDLNRSQQRHIEQTVSKLEYLD</sequence>
<protein>
    <recommendedName>
        <fullName evidence="1">site-specific DNA-methyltransferase (adenine-specific)</fullName>
        <ecNumber evidence="1">2.1.1.72</ecNumber>
    </recommendedName>
</protein>
<dbReference type="InterPro" id="IPR023135">
    <property type="entry name" value="N6_DNA_MeTrfase_TaqI_C"/>
</dbReference>
<evidence type="ECO:0000256" key="5">
    <source>
        <dbReference type="ARBA" id="ARBA00047942"/>
    </source>
</evidence>
<comment type="caution">
    <text evidence="8">The sequence shown here is derived from an EMBL/GenBank/DDBJ whole genome shotgun (WGS) entry which is preliminary data.</text>
</comment>
<dbReference type="InterPro" id="IPR009061">
    <property type="entry name" value="DNA-bd_dom_put_sf"/>
</dbReference>
<accession>A0ABU0CWD1</accession>
<proteinExistence type="predicted"/>
<evidence type="ECO:0000259" key="7">
    <source>
        <dbReference type="Pfam" id="PF12950"/>
    </source>
</evidence>
<evidence type="ECO:0000256" key="1">
    <source>
        <dbReference type="ARBA" id="ARBA00011900"/>
    </source>
</evidence>
<dbReference type="Pfam" id="PF12950">
    <property type="entry name" value="TaqI_C"/>
    <property type="match status" value="1"/>
</dbReference>
<dbReference type="InterPro" id="IPR003356">
    <property type="entry name" value="DNA_methylase_A-5"/>
</dbReference>
<dbReference type="Pfam" id="PF02384">
    <property type="entry name" value="N6_Mtase"/>
    <property type="match status" value="1"/>
</dbReference>
<dbReference type="SUPFAM" id="SSF46955">
    <property type="entry name" value="Putative DNA-binding domain"/>
    <property type="match status" value="1"/>
</dbReference>
<dbReference type="RefSeq" id="WP_307340399.1">
    <property type="nucleotide sequence ID" value="NZ_JAUSUQ010000009.1"/>
</dbReference>
<dbReference type="SUPFAM" id="SSF53335">
    <property type="entry name" value="S-adenosyl-L-methionine-dependent methyltransferases"/>
    <property type="match status" value="1"/>
</dbReference>
<dbReference type="Gene3D" id="3.90.220.10">
    <property type="entry name" value="Adenine-n6-DNA-methyltransferase Taqi, Chain A, domain 2"/>
    <property type="match status" value="1"/>
</dbReference>
<dbReference type="PANTHER" id="PTHR33841">
    <property type="entry name" value="DNA METHYLTRANSFERASE YEEA-RELATED"/>
    <property type="match status" value="1"/>
</dbReference>
<dbReference type="EC" id="2.1.1.72" evidence="1"/>
<dbReference type="PANTHER" id="PTHR33841:SF1">
    <property type="entry name" value="DNA METHYLTRANSFERASE A"/>
    <property type="match status" value="1"/>
</dbReference>
<dbReference type="GO" id="GO:0008168">
    <property type="term" value="F:methyltransferase activity"/>
    <property type="evidence" value="ECO:0007669"/>
    <property type="project" value="UniProtKB-KW"/>
</dbReference>
<dbReference type="Gene3D" id="3.40.50.150">
    <property type="entry name" value="Vaccinia Virus protein VP39"/>
    <property type="match status" value="1"/>
</dbReference>
<keyword evidence="9" id="KW-1185">Reference proteome</keyword>
<feature type="domain" description="DNA methylase adenine-specific" evidence="6">
    <location>
        <begin position="212"/>
        <end position="458"/>
    </location>
</feature>
<gene>
    <name evidence="8" type="ORF">J2S00_002618</name>
</gene>
<dbReference type="InterPro" id="IPR002052">
    <property type="entry name" value="DNA_methylase_N6_adenine_CS"/>
</dbReference>
<dbReference type="Proteomes" id="UP001232445">
    <property type="component" value="Unassembled WGS sequence"/>
</dbReference>
<dbReference type="InterPro" id="IPR029063">
    <property type="entry name" value="SAM-dependent_MTases_sf"/>
</dbReference>
<organism evidence="8 9">
    <name type="scientific">Caldalkalibacillus uzonensis</name>
    <dbReference type="NCBI Taxonomy" id="353224"/>
    <lineage>
        <taxon>Bacteria</taxon>
        <taxon>Bacillati</taxon>
        <taxon>Bacillota</taxon>
        <taxon>Bacilli</taxon>
        <taxon>Bacillales</taxon>
        <taxon>Bacillaceae</taxon>
        <taxon>Caldalkalibacillus</taxon>
    </lineage>
</organism>
<dbReference type="PRINTS" id="PR00507">
    <property type="entry name" value="N12N6MTFRASE"/>
</dbReference>
<evidence type="ECO:0000256" key="2">
    <source>
        <dbReference type="ARBA" id="ARBA00022603"/>
    </source>
</evidence>